<sequence>MPRAVGSVLLGLAFLGAALLGWSQRGAGNPPQRPPEVAAPVRHVSGSGFLVAPGRLVTNDHVVLACRKAGGGMEIPGLPGPWRVAHEDPDSDLALLAGPETVADILPLSAVQGLARGTAVLALGYPVEAMAGRPPGALRAQAGQVLRAMLSVHDPEAGRAESFVLRDRGGREIPATWEDGVRFFGAAREERIRWLLEIDVPAAAGTSGGPVLDADGNVVGVIHAGDRRRGFSGTITPKDLRDFLGRAGVLPRFRPGHVATPLDWRRIEATAARSVHRILC</sequence>
<proteinExistence type="predicted"/>
<dbReference type="Pfam" id="PF13365">
    <property type="entry name" value="Trypsin_2"/>
    <property type="match status" value="1"/>
</dbReference>
<dbReference type="Gene3D" id="2.40.10.10">
    <property type="entry name" value="Trypsin-like serine proteases"/>
    <property type="match status" value="2"/>
</dbReference>
<reference evidence="1 2" key="1">
    <citation type="submission" date="2023-08" db="EMBL/GenBank/DDBJ databases">
        <title>The draft genome sequence of Paracraurococcus sp. LOR1-02.</title>
        <authorList>
            <person name="Kingkaew E."/>
            <person name="Tanasupawat S."/>
        </authorList>
    </citation>
    <scope>NUCLEOTIDE SEQUENCE [LARGE SCALE GENOMIC DNA]</scope>
    <source>
        <strain evidence="1 2">LOR1-02</strain>
    </source>
</reference>
<organism evidence="1 2">
    <name type="scientific">Paracraurococcus lichenis</name>
    <dbReference type="NCBI Taxonomy" id="3064888"/>
    <lineage>
        <taxon>Bacteria</taxon>
        <taxon>Pseudomonadati</taxon>
        <taxon>Pseudomonadota</taxon>
        <taxon>Alphaproteobacteria</taxon>
        <taxon>Acetobacterales</taxon>
        <taxon>Roseomonadaceae</taxon>
        <taxon>Paracraurococcus</taxon>
    </lineage>
</organism>
<dbReference type="PANTHER" id="PTHR43019">
    <property type="entry name" value="SERINE ENDOPROTEASE DEGS"/>
    <property type="match status" value="1"/>
</dbReference>
<dbReference type="GO" id="GO:0008233">
    <property type="term" value="F:peptidase activity"/>
    <property type="evidence" value="ECO:0007669"/>
    <property type="project" value="UniProtKB-KW"/>
</dbReference>
<evidence type="ECO:0000313" key="2">
    <source>
        <dbReference type="Proteomes" id="UP001243009"/>
    </source>
</evidence>
<comment type="caution">
    <text evidence="1">The sequence shown here is derived from an EMBL/GenBank/DDBJ whole genome shotgun (WGS) entry which is preliminary data.</text>
</comment>
<keyword evidence="1" id="KW-0378">Hydrolase</keyword>
<protein>
    <submittedName>
        <fullName evidence="1">Serine protease</fullName>
    </submittedName>
</protein>
<dbReference type="InterPro" id="IPR009003">
    <property type="entry name" value="Peptidase_S1_PA"/>
</dbReference>
<dbReference type="InterPro" id="IPR043504">
    <property type="entry name" value="Peptidase_S1_PA_chymotrypsin"/>
</dbReference>
<accession>A0ABT9EA92</accession>
<dbReference type="Proteomes" id="UP001243009">
    <property type="component" value="Unassembled WGS sequence"/>
</dbReference>
<keyword evidence="1" id="KW-0645">Protease</keyword>
<dbReference type="PANTHER" id="PTHR43019:SF23">
    <property type="entry name" value="PROTEASE DO-LIKE 5, CHLOROPLASTIC"/>
    <property type="match status" value="1"/>
</dbReference>
<dbReference type="EMBL" id="JAUTWS010000072">
    <property type="protein sequence ID" value="MDO9713124.1"/>
    <property type="molecule type" value="Genomic_DNA"/>
</dbReference>
<dbReference type="SUPFAM" id="SSF50494">
    <property type="entry name" value="Trypsin-like serine proteases"/>
    <property type="match status" value="1"/>
</dbReference>
<evidence type="ECO:0000313" key="1">
    <source>
        <dbReference type="EMBL" id="MDO9713124.1"/>
    </source>
</evidence>
<dbReference type="GO" id="GO:0006508">
    <property type="term" value="P:proteolysis"/>
    <property type="evidence" value="ECO:0007669"/>
    <property type="project" value="UniProtKB-KW"/>
</dbReference>
<keyword evidence="2" id="KW-1185">Reference proteome</keyword>
<name>A0ABT9EA92_9PROT</name>
<dbReference type="RefSeq" id="WP_305107984.1">
    <property type="nucleotide sequence ID" value="NZ_JAUTWS010000072.1"/>
</dbReference>
<gene>
    <name evidence="1" type="ORF">Q7A36_32650</name>
</gene>